<reference evidence="4 5" key="1">
    <citation type="submission" date="2016-11" db="EMBL/GenBank/DDBJ databases">
        <authorList>
            <person name="Jaros S."/>
            <person name="Januszkiewicz K."/>
            <person name="Wedrychowicz H."/>
        </authorList>
    </citation>
    <scope>NUCLEOTIDE SEQUENCE [LARGE SCALE GENOMIC DNA]</scope>
    <source>
        <strain evidence="4 5">DSM 3090</strain>
    </source>
</reference>
<accession>A0A1M6N611</accession>
<feature type="transmembrane region" description="Helical" evidence="1">
    <location>
        <begin position="86"/>
        <end position="108"/>
    </location>
</feature>
<name>A0A1M6N611_9CLOT</name>
<feature type="transmembrane region" description="Helical" evidence="1">
    <location>
        <begin position="9"/>
        <end position="31"/>
    </location>
</feature>
<dbReference type="AlphaFoldDB" id="A0A1M6N611"/>
<keyword evidence="1" id="KW-1133">Transmembrane helix</keyword>
<keyword evidence="5" id="KW-1185">Reference proteome</keyword>
<protein>
    <submittedName>
        <fullName evidence="4">Uncharacterized protein</fullName>
    </submittedName>
</protein>
<feature type="transmembrane region" description="Helical" evidence="1">
    <location>
        <begin position="43"/>
        <end position="74"/>
    </location>
</feature>
<dbReference type="RefSeq" id="WP_072903295.1">
    <property type="nucleotide sequence ID" value="NZ_FRAD01000009.1"/>
</dbReference>
<sequence>MKEKLMKHLVLYSFLLAELIGFTIVIIFIVYKDGNFKVTLEEVRFFLLSVFIFGTFIIYPMVLTLINFIFLFIKGRNPEVIRCGRIFEYITISLGIIFSLLAFGMSQIKFDSDWMVVLYKNEQHTPIFTQSYVTIIVIAIVAMTAYFVLSSISLEKMPPLVTVCCIAAMYIGIIECIVWIVQIMKWDIIDIMLCLFPLNGIIIAIKIIKNKVIQWRNMQHDEIKLYKYNFLNVLNKKLMNSATWPLMAFIIMWPLLGFLICILSLFGQRPDAAIRAWTETSDWRLSQRISPPSVYPDGHYLCTVAAGGHKAIVKPLRRGIRHGHEDIVVNRQLCVANAFEQILEEKTPRLHRIIRNFYDKYGFPLSKLIHSPYTADLIYMLMKPLEWIFLIVLYLCDVKPENRIAVQYIIKK</sequence>
<gene>
    <name evidence="4" type="ORF">SAMN02745248_01285</name>
</gene>
<dbReference type="InterPro" id="IPR046510">
    <property type="entry name" value="DUF6688_N"/>
</dbReference>
<evidence type="ECO:0000259" key="2">
    <source>
        <dbReference type="Pfam" id="PF20394"/>
    </source>
</evidence>
<feature type="domain" description="DUF6688" evidence="3">
    <location>
        <begin position="297"/>
        <end position="409"/>
    </location>
</feature>
<feature type="transmembrane region" description="Helical" evidence="1">
    <location>
        <begin position="128"/>
        <end position="148"/>
    </location>
</feature>
<dbReference type="Pfam" id="PF23543">
    <property type="entry name" value="DUF6688_C"/>
    <property type="match status" value="1"/>
</dbReference>
<keyword evidence="1" id="KW-0472">Membrane</keyword>
<feature type="transmembrane region" description="Helical" evidence="1">
    <location>
        <begin position="246"/>
        <end position="267"/>
    </location>
</feature>
<organism evidence="4 5">
    <name type="scientific">Hathewaya proteolytica DSM 3090</name>
    <dbReference type="NCBI Taxonomy" id="1121331"/>
    <lineage>
        <taxon>Bacteria</taxon>
        <taxon>Bacillati</taxon>
        <taxon>Bacillota</taxon>
        <taxon>Clostridia</taxon>
        <taxon>Eubacteriales</taxon>
        <taxon>Clostridiaceae</taxon>
        <taxon>Hathewaya</taxon>
    </lineage>
</organism>
<proteinExistence type="predicted"/>
<dbReference type="EMBL" id="FRAD01000009">
    <property type="protein sequence ID" value="SHJ91157.1"/>
    <property type="molecule type" value="Genomic_DNA"/>
</dbReference>
<feature type="transmembrane region" description="Helical" evidence="1">
    <location>
        <begin position="160"/>
        <end position="182"/>
    </location>
</feature>
<dbReference type="Proteomes" id="UP000183952">
    <property type="component" value="Unassembled WGS sequence"/>
</dbReference>
<dbReference type="Pfam" id="PF20394">
    <property type="entry name" value="DUF6688"/>
    <property type="match status" value="1"/>
</dbReference>
<feature type="transmembrane region" description="Helical" evidence="1">
    <location>
        <begin position="188"/>
        <end position="208"/>
    </location>
</feature>
<evidence type="ECO:0000259" key="3">
    <source>
        <dbReference type="Pfam" id="PF23543"/>
    </source>
</evidence>
<evidence type="ECO:0000313" key="5">
    <source>
        <dbReference type="Proteomes" id="UP000183952"/>
    </source>
</evidence>
<evidence type="ECO:0000256" key="1">
    <source>
        <dbReference type="SAM" id="Phobius"/>
    </source>
</evidence>
<keyword evidence="1" id="KW-0812">Transmembrane</keyword>
<feature type="domain" description="DUF6688" evidence="2">
    <location>
        <begin position="50"/>
        <end position="294"/>
    </location>
</feature>
<evidence type="ECO:0000313" key="4">
    <source>
        <dbReference type="EMBL" id="SHJ91157.1"/>
    </source>
</evidence>
<dbReference type="InterPro" id="IPR056491">
    <property type="entry name" value="DUF6688_C"/>
</dbReference>